<dbReference type="GO" id="GO:0070221">
    <property type="term" value="P:sulfide oxidation, using sulfide:quinone oxidoreductase"/>
    <property type="evidence" value="ECO:0007669"/>
    <property type="project" value="TreeGrafter"/>
</dbReference>
<evidence type="ECO:0000256" key="6">
    <source>
        <dbReference type="ARBA" id="ARBA00022946"/>
    </source>
</evidence>
<comment type="function">
    <text evidence="12">Catalyzes the oxidation of hydrogen sulfide with the help of a quinone, such as ubiquinone-10, giving rise to thiosulfate and ultimately to sulfane (molecular sulfur) atoms. Requires an additional electron acceptor; can use sulfite, sulfide or cyanide (in vitro). It is believed the in vivo electron acceptor is glutathione.</text>
</comment>
<dbReference type="Gene3D" id="3.50.50.100">
    <property type="match status" value="1"/>
</dbReference>
<comment type="catalytic activity">
    <reaction evidence="10">
        <text>ubiquinone-10 + hydrogen sulfide + glutathione + H(+) = S-sulfanylglutathione + ubiquinol-10</text>
        <dbReference type="Rhea" id="RHEA:62608"/>
        <dbReference type="ChEBI" id="CHEBI:15378"/>
        <dbReference type="ChEBI" id="CHEBI:29919"/>
        <dbReference type="ChEBI" id="CHEBI:46245"/>
        <dbReference type="ChEBI" id="CHEBI:57925"/>
        <dbReference type="ChEBI" id="CHEBI:58905"/>
        <dbReference type="ChEBI" id="CHEBI:64183"/>
    </reaction>
    <physiologicalReaction direction="left-to-right" evidence="10">
        <dbReference type="Rhea" id="RHEA:62609"/>
    </physiologicalReaction>
</comment>
<comment type="catalytic activity">
    <reaction evidence="9">
        <text>ubiquinone-10 + hydrogen sulfide + sulfite + 2 H(+) = ubiquinol-10 + thiosulfate</text>
        <dbReference type="Rhea" id="RHEA:38359"/>
        <dbReference type="ChEBI" id="CHEBI:15378"/>
        <dbReference type="ChEBI" id="CHEBI:17359"/>
        <dbReference type="ChEBI" id="CHEBI:29919"/>
        <dbReference type="ChEBI" id="CHEBI:33542"/>
        <dbReference type="ChEBI" id="CHEBI:46245"/>
        <dbReference type="ChEBI" id="CHEBI:64183"/>
    </reaction>
    <physiologicalReaction direction="left-to-right" evidence="9">
        <dbReference type="Rhea" id="RHEA:38360"/>
    </physiologicalReaction>
</comment>
<evidence type="ECO:0000256" key="9">
    <source>
        <dbReference type="ARBA" id="ARBA00051038"/>
    </source>
</evidence>
<dbReference type="GO" id="GO:0070224">
    <property type="term" value="F:sulfide:quinone oxidoreductase activity"/>
    <property type="evidence" value="ECO:0007669"/>
    <property type="project" value="TreeGrafter"/>
</dbReference>
<evidence type="ECO:0000256" key="4">
    <source>
        <dbReference type="ARBA" id="ARBA00022719"/>
    </source>
</evidence>
<evidence type="ECO:0000256" key="16">
    <source>
        <dbReference type="ARBA" id="ARBA00082958"/>
    </source>
</evidence>
<keyword evidence="4" id="KW-0874">Quinone</keyword>
<dbReference type="GO" id="GO:0048038">
    <property type="term" value="F:quinone binding"/>
    <property type="evidence" value="ECO:0007669"/>
    <property type="project" value="UniProtKB-KW"/>
</dbReference>
<keyword evidence="5" id="KW-0274">FAD</keyword>
<keyword evidence="7" id="KW-0560">Oxidoreductase</keyword>
<dbReference type="GO" id="GO:0106436">
    <property type="term" value="F:glutathione-dependent sulfide quinone oxidoreductase activity"/>
    <property type="evidence" value="ECO:0007669"/>
    <property type="project" value="UniProtKB-EC"/>
</dbReference>
<comment type="cofactor">
    <cofactor evidence="1">
        <name>FAD</name>
        <dbReference type="ChEBI" id="CHEBI:57692"/>
    </cofactor>
</comment>
<keyword evidence="6" id="KW-0809">Transit peptide</keyword>
<dbReference type="FunFam" id="3.50.50.60:FF:000034">
    <property type="entry name" value="sulfide:quinone oxidoreductase, mitochondrial"/>
    <property type="match status" value="1"/>
</dbReference>
<evidence type="ECO:0000256" key="2">
    <source>
        <dbReference type="ARBA" id="ARBA00004173"/>
    </source>
</evidence>
<evidence type="ECO:0000256" key="13">
    <source>
        <dbReference type="ARBA" id="ARBA00060891"/>
    </source>
</evidence>
<evidence type="ECO:0000256" key="11">
    <source>
        <dbReference type="ARBA" id="ARBA00052986"/>
    </source>
</evidence>
<comment type="similarity">
    <text evidence="13">Belongs to the SQRD family.</text>
</comment>
<evidence type="ECO:0000256" key="14">
    <source>
        <dbReference type="ARBA" id="ARBA00066447"/>
    </source>
</evidence>
<dbReference type="PANTHER" id="PTHR10632:SF2">
    <property type="entry name" value="SULFIDE:QUINONE OXIDOREDUCTASE, MITOCHONDRIAL"/>
    <property type="match status" value="1"/>
</dbReference>
<dbReference type="InterPro" id="IPR036188">
    <property type="entry name" value="FAD/NAD-bd_sf"/>
</dbReference>
<accession>A0A0R3RM08</accession>
<keyword evidence="8" id="KW-0496">Mitochondrion</keyword>
<keyword evidence="17" id="KW-1185">Reference proteome</keyword>
<evidence type="ECO:0000256" key="1">
    <source>
        <dbReference type="ARBA" id="ARBA00001974"/>
    </source>
</evidence>
<dbReference type="Proteomes" id="UP000050640">
    <property type="component" value="Unplaced"/>
</dbReference>
<evidence type="ECO:0000256" key="12">
    <source>
        <dbReference type="ARBA" id="ARBA00059167"/>
    </source>
</evidence>
<comment type="subcellular location">
    <subcellularLocation>
        <location evidence="2">Mitochondrion</location>
    </subcellularLocation>
</comment>
<reference evidence="18" key="1">
    <citation type="submission" date="2017-02" db="UniProtKB">
        <authorList>
            <consortium name="WormBaseParasite"/>
        </authorList>
    </citation>
    <scope>IDENTIFICATION</scope>
</reference>
<dbReference type="EC" id="1.8.5.8" evidence="14"/>
<dbReference type="STRING" id="1147741.A0A0R3RM08"/>
<evidence type="ECO:0000256" key="5">
    <source>
        <dbReference type="ARBA" id="ARBA00022827"/>
    </source>
</evidence>
<evidence type="ECO:0000313" key="18">
    <source>
        <dbReference type="WBParaSite" id="EEL_0000251701-mRNA-1"/>
    </source>
</evidence>
<dbReference type="InterPro" id="IPR015904">
    <property type="entry name" value="Sulphide_quinone_reductase"/>
</dbReference>
<dbReference type="AlphaFoldDB" id="A0A0R3RM08"/>
<sequence length="261" mass="29102">MLVSIRIENLPQALVDPNVCSIYRADLAQKTYEGLHAFSGGTAIFTLPNAPIKCSGAAQKICYLADEIFRKRGIREQVCITFNTFSSDIFDVPKYAKALNEIVKKKSIELKLFRNLKAVDISKREATFELMGADIKPTEELEIQKFDFLHVAPPCSAPQVLRNSPEITNAKSFLDINSKSLQHTKFANIFGIGDCIASPNKKTAAALFSQMRTLSKNIPRFLEKKPLLETYSGYSSCPVIVSFRHVVLAEFTLEGPHETLP</sequence>
<keyword evidence="3" id="KW-0285">Flavoprotein</keyword>
<comment type="catalytic activity">
    <reaction evidence="11">
        <text>a quinone + hydrogen sulfide + glutathione + H(+) = S-sulfanylglutathione + a quinol</text>
        <dbReference type="Rhea" id="RHEA:55156"/>
        <dbReference type="ChEBI" id="CHEBI:15378"/>
        <dbReference type="ChEBI" id="CHEBI:24646"/>
        <dbReference type="ChEBI" id="CHEBI:29919"/>
        <dbReference type="ChEBI" id="CHEBI:57925"/>
        <dbReference type="ChEBI" id="CHEBI:58905"/>
        <dbReference type="ChEBI" id="CHEBI:132124"/>
        <dbReference type="EC" id="1.8.5.8"/>
    </reaction>
    <physiologicalReaction direction="left-to-right" evidence="11">
        <dbReference type="Rhea" id="RHEA:55157"/>
    </physiologicalReaction>
</comment>
<evidence type="ECO:0000256" key="3">
    <source>
        <dbReference type="ARBA" id="ARBA00022630"/>
    </source>
</evidence>
<evidence type="ECO:0000256" key="8">
    <source>
        <dbReference type="ARBA" id="ARBA00023128"/>
    </source>
</evidence>
<dbReference type="SUPFAM" id="SSF51905">
    <property type="entry name" value="FAD/NAD(P)-binding domain"/>
    <property type="match status" value="1"/>
</dbReference>
<evidence type="ECO:0000313" key="17">
    <source>
        <dbReference type="Proteomes" id="UP000050640"/>
    </source>
</evidence>
<evidence type="ECO:0000256" key="10">
    <source>
        <dbReference type="ARBA" id="ARBA00052810"/>
    </source>
</evidence>
<name>A0A0R3RM08_9BILA</name>
<organism evidence="17 18">
    <name type="scientific">Elaeophora elaphi</name>
    <dbReference type="NCBI Taxonomy" id="1147741"/>
    <lineage>
        <taxon>Eukaryota</taxon>
        <taxon>Metazoa</taxon>
        <taxon>Ecdysozoa</taxon>
        <taxon>Nematoda</taxon>
        <taxon>Chromadorea</taxon>
        <taxon>Rhabditida</taxon>
        <taxon>Spirurina</taxon>
        <taxon>Spiruromorpha</taxon>
        <taxon>Filarioidea</taxon>
        <taxon>Onchocercidae</taxon>
        <taxon>Elaeophora</taxon>
    </lineage>
</organism>
<proteinExistence type="inferred from homology"/>
<evidence type="ECO:0000256" key="15">
    <source>
        <dbReference type="ARBA" id="ARBA00070160"/>
    </source>
</evidence>
<protein>
    <recommendedName>
        <fullName evidence="15">Sulfide:quinone oxidoreductase, mitochondrial</fullName>
        <ecNumber evidence="14">1.8.5.8</ecNumber>
    </recommendedName>
    <alternativeName>
        <fullName evidence="16">Sulfide quinone oxidoreductase</fullName>
    </alternativeName>
</protein>
<dbReference type="PANTHER" id="PTHR10632">
    <property type="entry name" value="SULFIDE:QUINONE OXIDOREDUCTASE"/>
    <property type="match status" value="1"/>
</dbReference>
<dbReference type="WBParaSite" id="EEL_0000251701-mRNA-1">
    <property type="protein sequence ID" value="EEL_0000251701-mRNA-1"/>
    <property type="gene ID" value="EEL_0000251701"/>
</dbReference>
<dbReference type="GO" id="GO:0071949">
    <property type="term" value="F:FAD binding"/>
    <property type="evidence" value="ECO:0007669"/>
    <property type="project" value="TreeGrafter"/>
</dbReference>
<dbReference type="GO" id="GO:0005739">
    <property type="term" value="C:mitochondrion"/>
    <property type="evidence" value="ECO:0007669"/>
    <property type="project" value="UniProtKB-SubCell"/>
</dbReference>
<evidence type="ECO:0000256" key="7">
    <source>
        <dbReference type="ARBA" id="ARBA00023002"/>
    </source>
</evidence>